<keyword evidence="7 8" id="KW-0472">Membrane</keyword>
<evidence type="ECO:0000256" key="5">
    <source>
        <dbReference type="ARBA" id="ARBA00022692"/>
    </source>
</evidence>
<evidence type="ECO:0000256" key="6">
    <source>
        <dbReference type="ARBA" id="ARBA00022989"/>
    </source>
</evidence>
<dbReference type="InterPro" id="IPR004812">
    <property type="entry name" value="Efflux_drug-R_Bcr/CmlA"/>
</dbReference>
<comment type="similarity">
    <text evidence="2 8">Belongs to the major facilitator superfamily. Bcr/CmlA family.</text>
</comment>
<feature type="transmembrane region" description="Helical" evidence="8">
    <location>
        <begin position="137"/>
        <end position="160"/>
    </location>
</feature>
<dbReference type="GO" id="GO:1990961">
    <property type="term" value="P:xenobiotic detoxification by transmembrane export across the plasma membrane"/>
    <property type="evidence" value="ECO:0007669"/>
    <property type="project" value="InterPro"/>
</dbReference>
<dbReference type="Pfam" id="PF07690">
    <property type="entry name" value="MFS_1"/>
    <property type="match status" value="1"/>
</dbReference>
<keyword evidence="6 8" id="KW-1133">Transmembrane helix</keyword>
<evidence type="ECO:0000256" key="3">
    <source>
        <dbReference type="ARBA" id="ARBA00022448"/>
    </source>
</evidence>
<proteinExistence type="inferred from homology"/>
<dbReference type="InterPro" id="IPR036259">
    <property type="entry name" value="MFS_trans_sf"/>
</dbReference>
<evidence type="ECO:0000256" key="1">
    <source>
        <dbReference type="ARBA" id="ARBA00004651"/>
    </source>
</evidence>
<dbReference type="PANTHER" id="PTHR42718:SF9">
    <property type="entry name" value="MAJOR FACILITATOR SUPERFAMILY MULTIDRUG TRANSPORTER MFSC"/>
    <property type="match status" value="1"/>
</dbReference>
<feature type="transmembrane region" description="Helical" evidence="8">
    <location>
        <begin position="246"/>
        <end position="269"/>
    </location>
</feature>
<evidence type="ECO:0000256" key="8">
    <source>
        <dbReference type="RuleBase" id="RU365088"/>
    </source>
</evidence>
<dbReference type="RefSeq" id="WP_244946531.1">
    <property type="nucleotide sequence ID" value="NZ_RJUL01000002.1"/>
</dbReference>
<sequence>MNNPADPKLHFGFAVLLAMTMALGPFALDTYLPAFPAMAKDLGTEVHQIALSISVYVFTLAIGQLVAGPLSDRFGRRAVMLCGLVIFAVASFAITGIKSIEMLLALRTVQAFGAGWAIVCVPALVRDSLSGREAAKFFSLIGLIMVVAPAIAPSFGSLLLGFGWESIFLFLAIYGALLTVLMKGFVFTGEVGKAKPHAHVSVWQRYGAVFAVKPALRYMGLQAFAFSVMMLFITHSSFIYQQHFGVSPGVFALLFGANIVMMLVMNLSNRKLLNHFAPQQILRWSLSLQALGIVALLLVMSFAPHLWLFLPAMIVTVGAMGAITPNIQASYMEYFAEHGGTAAAVLGAIQFSIAGLISAGSALLPEKVIAVVLAQGVCSLLCLALIWTSKNSHKA</sequence>
<evidence type="ECO:0000313" key="10">
    <source>
        <dbReference type="EMBL" id="ROQ29648.1"/>
    </source>
</evidence>
<dbReference type="NCBIfam" id="TIGR00710">
    <property type="entry name" value="efflux_Bcr_CflA"/>
    <property type="match status" value="1"/>
</dbReference>
<feature type="domain" description="Major facilitator superfamily (MFS) profile" evidence="9">
    <location>
        <begin position="13"/>
        <end position="394"/>
    </location>
</feature>
<feature type="transmembrane region" description="Helical" evidence="8">
    <location>
        <begin position="9"/>
        <end position="28"/>
    </location>
</feature>
<dbReference type="Proteomes" id="UP000268033">
    <property type="component" value="Unassembled WGS sequence"/>
</dbReference>
<feature type="transmembrane region" description="Helical" evidence="8">
    <location>
        <begin position="281"/>
        <end position="300"/>
    </location>
</feature>
<evidence type="ECO:0000256" key="7">
    <source>
        <dbReference type="ARBA" id="ARBA00023136"/>
    </source>
</evidence>
<feature type="transmembrane region" description="Helical" evidence="8">
    <location>
        <begin position="339"/>
        <end position="362"/>
    </location>
</feature>
<dbReference type="InterPro" id="IPR020846">
    <property type="entry name" value="MFS_dom"/>
</dbReference>
<dbReference type="SUPFAM" id="SSF103473">
    <property type="entry name" value="MFS general substrate transporter"/>
    <property type="match status" value="1"/>
</dbReference>
<dbReference type="CDD" id="cd17320">
    <property type="entry name" value="MFS_MdfA_MDR_like"/>
    <property type="match status" value="1"/>
</dbReference>
<comment type="caution">
    <text evidence="10">The sequence shown here is derived from an EMBL/GenBank/DDBJ whole genome shotgun (WGS) entry which is preliminary data.</text>
</comment>
<gene>
    <name evidence="10" type="ORF">EDC28_10212</name>
</gene>
<feature type="transmembrane region" description="Helical" evidence="8">
    <location>
        <begin position="78"/>
        <end position="97"/>
    </location>
</feature>
<keyword evidence="4" id="KW-1003">Cell membrane</keyword>
<dbReference type="InterPro" id="IPR005829">
    <property type="entry name" value="Sugar_transporter_CS"/>
</dbReference>
<dbReference type="PANTHER" id="PTHR42718">
    <property type="entry name" value="MAJOR FACILITATOR SUPERFAMILY MULTIDRUG TRANSPORTER MFSC"/>
    <property type="match status" value="1"/>
</dbReference>
<name>A0A3N1PNV6_9GAMM</name>
<dbReference type="EMBL" id="RJUL01000002">
    <property type="protein sequence ID" value="ROQ29648.1"/>
    <property type="molecule type" value="Genomic_DNA"/>
</dbReference>
<reference evidence="10 11" key="1">
    <citation type="submission" date="2018-11" db="EMBL/GenBank/DDBJ databases">
        <title>Genomic Encyclopedia of Type Strains, Phase IV (KMG-IV): sequencing the most valuable type-strain genomes for metagenomic binning, comparative biology and taxonomic classification.</title>
        <authorList>
            <person name="Goeker M."/>
        </authorList>
    </citation>
    <scope>NUCLEOTIDE SEQUENCE [LARGE SCALE GENOMIC DNA]</scope>
    <source>
        <strain evidence="10 11">DSM 21945</strain>
    </source>
</reference>
<keyword evidence="3 8" id="KW-0813">Transport</keyword>
<keyword evidence="8" id="KW-0997">Cell inner membrane</keyword>
<dbReference type="AlphaFoldDB" id="A0A3N1PNV6"/>
<feature type="transmembrane region" description="Helical" evidence="8">
    <location>
        <begin position="368"/>
        <end position="387"/>
    </location>
</feature>
<evidence type="ECO:0000256" key="2">
    <source>
        <dbReference type="ARBA" id="ARBA00006236"/>
    </source>
</evidence>
<feature type="transmembrane region" description="Helical" evidence="8">
    <location>
        <begin position="306"/>
        <end position="327"/>
    </location>
</feature>
<evidence type="ECO:0000259" key="9">
    <source>
        <dbReference type="PROSITE" id="PS50850"/>
    </source>
</evidence>
<dbReference type="STRING" id="584787.GCA_001247655_02421"/>
<dbReference type="PROSITE" id="PS00216">
    <property type="entry name" value="SUGAR_TRANSPORT_1"/>
    <property type="match status" value="1"/>
</dbReference>
<accession>A0A3N1PNV6</accession>
<comment type="subcellular location">
    <subcellularLocation>
        <location evidence="8">Cell inner membrane</location>
        <topology evidence="8">Multi-pass membrane protein</topology>
    </subcellularLocation>
    <subcellularLocation>
        <location evidence="1">Cell membrane</location>
        <topology evidence="1">Multi-pass membrane protein</topology>
    </subcellularLocation>
</comment>
<feature type="transmembrane region" description="Helical" evidence="8">
    <location>
        <begin position="48"/>
        <end position="66"/>
    </location>
</feature>
<evidence type="ECO:0000313" key="11">
    <source>
        <dbReference type="Proteomes" id="UP000268033"/>
    </source>
</evidence>
<evidence type="ECO:0000256" key="4">
    <source>
        <dbReference type="ARBA" id="ARBA00022475"/>
    </source>
</evidence>
<dbReference type="GO" id="GO:0005886">
    <property type="term" value="C:plasma membrane"/>
    <property type="evidence" value="ECO:0007669"/>
    <property type="project" value="UniProtKB-SubCell"/>
</dbReference>
<organism evidence="10 11">
    <name type="scientific">Gallaecimonas pentaromativorans</name>
    <dbReference type="NCBI Taxonomy" id="584787"/>
    <lineage>
        <taxon>Bacteria</taxon>
        <taxon>Pseudomonadati</taxon>
        <taxon>Pseudomonadota</taxon>
        <taxon>Gammaproteobacteria</taxon>
        <taxon>Enterobacterales</taxon>
        <taxon>Gallaecimonadaceae</taxon>
        <taxon>Gallaecimonas</taxon>
    </lineage>
</organism>
<dbReference type="InterPro" id="IPR011701">
    <property type="entry name" value="MFS"/>
</dbReference>
<keyword evidence="11" id="KW-1185">Reference proteome</keyword>
<keyword evidence="5 8" id="KW-0812">Transmembrane</keyword>
<feature type="transmembrane region" description="Helical" evidence="8">
    <location>
        <begin position="166"/>
        <end position="186"/>
    </location>
</feature>
<dbReference type="GO" id="GO:0042910">
    <property type="term" value="F:xenobiotic transmembrane transporter activity"/>
    <property type="evidence" value="ECO:0007669"/>
    <property type="project" value="InterPro"/>
</dbReference>
<dbReference type="PROSITE" id="PS50850">
    <property type="entry name" value="MFS"/>
    <property type="match status" value="1"/>
</dbReference>
<feature type="transmembrane region" description="Helical" evidence="8">
    <location>
        <begin position="223"/>
        <end position="240"/>
    </location>
</feature>
<protein>
    <recommendedName>
        <fullName evidence="8">Bcr/CflA family efflux transporter</fullName>
    </recommendedName>
</protein>
<dbReference type="Gene3D" id="1.20.1720.10">
    <property type="entry name" value="Multidrug resistance protein D"/>
    <property type="match status" value="1"/>
</dbReference>
<feature type="transmembrane region" description="Helical" evidence="8">
    <location>
        <begin position="103"/>
        <end position="125"/>
    </location>
</feature>